<evidence type="ECO:0000313" key="3">
    <source>
        <dbReference type="Proteomes" id="UP001150907"/>
    </source>
</evidence>
<proteinExistence type="predicted"/>
<dbReference type="PANTHER" id="PTHR10933:SF9">
    <property type="entry name" value="IMMUNOGLOBULIN-BINDING PROTEIN 1"/>
    <property type="match status" value="1"/>
</dbReference>
<feature type="region of interest" description="Disordered" evidence="1">
    <location>
        <begin position="359"/>
        <end position="380"/>
    </location>
</feature>
<accession>A0A9W8EFV8</accession>
<dbReference type="OrthoDB" id="10261753at2759"/>
<feature type="region of interest" description="Disordered" evidence="1">
    <location>
        <begin position="233"/>
        <end position="272"/>
    </location>
</feature>
<dbReference type="PANTHER" id="PTHR10933">
    <property type="entry name" value="IMMUNOGLOBULIN-BINDING PROTEIN 1"/>
    <property type="match status" value="1"/>
</dbReference>
<dbReference type="GO" id="GO:0009966">
    <property type="term" value="P:regulation of signal transduction"/>
    <property type="evidence" value="ECO:0007669"/>
    <property type="project" value="InterPro"/>
</dbReference>
<dbReference type="EMBL" id="JANBQF010000123">
    <property type="protein sequence ID" value="KAJ2005005.1"/>
    <property type="molecule type" value="Genomic_DNA"/>
</dbReference>
<comment type="caution">
    <text evidence="2">The sequence shown here is derived from an EMBL/GenBank/DDBJ whole genome shotgun (WGS) entry which is preliminary data.</text>
</comment>
<organism evidence="2 3">
    <name type="scientific">Coemansia thaxteri</name>
    <dbReference type="NCBI Taxonomy" id="2663907"/>
    <lineage>
        <taxon>Eukaryota</taxon>
        <taxon>Fungi</taxon>
        <taxon>Fungi incertae sedis</taxon>
        <taxon>Zoopagomycota</taxon>
        <taxon>Kickxellomycotina</taxon>
        <taxon>Kickxellomycetes</taxon>
        <taxon>Kickxellales</taxon>
        <taxon>Kickxellaceae</taxon>
        <taxon>Coemansia</taxon>
    </lineage>
</organism>
<dbReference type="Gene3D" id="1.25.40.540">
    <property type="entry name" value="TAP42-like family"/>
    <property type="match status" value="1"/>
</dbReference>
<dbReference type="AlphaFoldDB" id="A0A9W8EFV8"/>
<name>A0A9W8EFV8_9FUNG</name>
<gene>
    <name evidence="2" type="primary">TAP42</name>
    <name evidence="2" type="ORF">H4R26_002190</name>
</gene>
<evidence type="ECO:0000256" key="1">
    <source>
        <dbReference type="SAM" id="MobiDB-lite"/>
    </source>
</evidence>
<keyword evidence="3" id="KW-1185">Reference proteome</keyword>
<dbReference type="InterPro" id="IPR007304">
    <property type="entry name" value="TAP46-like"/>
</dbReference>
<dbReference type="GO" id="GO:0035303">
    <property type="term" value="P:regulation of dephosphorylation"/>
    <property type="evidence" value="ECO:0007669"/>
    <property type="project" value="TreeGrafter"/>
</dbReference>
<feature type="compositionally biased region" description="Basic and acidic residues" evidence="1">
    <location>
        <begin position="233"/>
        <end position="243"/>
    </location>
</feature>
<protein>
    <submittedName>
        <fullName evidence="2">Type 2A phosphatase-associated protein 42</fullName>
    </submittedName>
</protein>
<dbReference type="InterPro" id="IPR038511">
    <property type="entry name" value="TAP42/TAP46-like_sf"/>
</dbReference>
<evidence type="ECO:0000313" key="2">
    <source>
        <dbReference type="EMBL" id="KAJ2005005.1"/>
    </source>
</evidence>
<reference evidence="2" key="1">
    <citation type="submission" date="2022-07" db="EMBL/GenBank/DDBJ databases">
        <title>Phylogenomic reconstructions and comparative analyses of Kickxellomycotina fungi.</title>
        <authorList>
            <person name="Reynolds N.K."/>
            <person name="Stajich J.E."/>
            <person name="Barry K."/>
            <person name="Grigoriev I.V."/>
            <person name="Crous P."/>
            <person name="Smith M.E."/>
        </authorList>
    </citation>
    <scope>NUCLEOTIDE SEQUENCE</scope>
    <source>
        <strain evidence="2">IMI 214461</strain>
    </source>
</reference>
<dbReference type="GO" id="GO:0005829">
    <property type="term" value="C:cytosol"/>
    <property type="evidence" value="ECO:0007669"/>
    <property type="project" value="TreeGrafter"/>
</dbReference>
<dbReference type="Proteomes" id="UP001150907">
    <property type="component" value="Unassembled WGS sequence"/>
</dbReference>
<dbReference type="Pfam" id="PF04177">
    <property type="entry name" value="TAP42"/>
    <property type="match status" value="1"/>
</dbReference>
<sequence length="380" mass="42391">MADDAVPESSLRANFARAQRQLQAINSTGLASSNVEYQQQALGLVNLLKTCVSQVNQLSLFSNNETPDDYSTSELKLLLIGAYLGEALQKISVSAGRVTILNEAIESYKLFLQTTLSLGLVDKRTVDVERLVANEPSSSKPPTASTGNDRMQKIERFKQQRAMQQYVSELEVRLAGGDKANSAIKDDDVDDVDMDEVEREYAMKLIELKVYQVVDDLSILKDELKMAKQMEEMMKQRGRESDQRNGSNASPEAKDGEWRLDSQPYHQIDPRTGRPAKAVVFNSKGQPTQPFVLTNSRQAIKDSVFRPGWALPTMTVDEYLEQEQQRGNIISGGGKEPDAKPDIEDSDYEALDAETMKKREWDEFTDNNLKGAGNRGGNRG</sequence>
<dbReference type="GO" id="GO:0051721">
    <property type="term" value="F:protein phosphatase 2A binding"/>
    <property type="evidence" value="ECO:0007669"/>
    <property type="project" value="TreeGrafter"/>
</dbReference>